<dbReference type="InParanoid" id="A0A2G5E4T2"/>
<dbReference type="STRING" id="218851.A0A2G5E4T2"/>
<organism evidence="2 3">
    <name type="scientific">Aquilegia coerulea</name>
    <name type="common">Rocky mountain columbine</name>
    <dbReference type="NCBI Taxonomy" id="218851"/>
    <lineage>
        <taxon>Eukaryota</taxon>
        <taxon>Viridiplantae</taxon>
        <taxon>Streptophyta</taxon>
        <taxon>Embryophyta</taxon>
        <taxon>Tracheophyta</taxon>
        <taxon>Spermatophyta</taxon>
        <taxon>Magnoliopsida</taxon>
        <taxon>Ranunculales</taxon>
        <taxon>Ranunculaceae</taxon>
        <taxon>Thalictroideae</taxon>
        <taxon>Aquilegia</taxon>
    </lineage>
</organism>
<sequence length="175" mass="20425">MLEHCILAGLSSPLKPIPPVFIYRTSFSCVPMNIYFPMKTFKLHDQDKLLWVHCRPRRRLVRYEDNEDNEYEDEEYGHNPDIMLLESYSESARNEALLVRAMVDEQQEEILIFKGFSSCLSYSTSPDPSKSILPARAVITSIDRIIGPFDPTNIEYIEKGLTWETFKTRLKRSRS</sequence>
<dbReference type="FunCoup" id="A0A2G5E4T2">
    <property type="interactions" value="519"/>
</dbReference>
<protein>
    <recommendedName>
        <fullName evidence="1">DUF7734 domain-containing protein</fullName>
    </recommendedName>
</protein>
<dbReference type="InterPro" id="IPR056636">
    <property type="entry name" value="DUF7734"/>
</dbReference>
<proteinExistence type="predicted"/>
<accession>A0A2G5E4T2</accession>
<dbReference type="GO" id="GO:0009507">
    <property type="term" value="C:chloroplast"/>
    <property type="evidence" value="ECO:0007669"/>
    <property type="project" value="TreeGrafter"/>
</dbReference>
<dbReference type="Pfam" id="PF24869">
    <property type="entry name" value="DUF7734"/>
    <property type="match status" value="1"/>
</dbReference>
<dbReference type="Proteomes" id="UP000230069">
    <property type="component" value="Unassembled WGS sequence"/>
</dbReference>
<gene>
    <name evidence="2" type="ORF">AQUCO_01200161v1</name>
</gene>
<dbReference type="PANTHER" id="PTHR36729:SF2">
    <property type="entry name" value="EXPRESSED PROTEIN"/>
    <property type="match status" value="1"/>
</dbReference>
<evidence type="ECO:0000313" key="3">
    <source>
        <dbReference type="Proteomes" id="UP000230069"/>
    </source>
</evidence>
<reference evidence="2 3" key="1">
    <citation type="submission" date="2017-09" db="EMBL/GenBank/DDBJ databases">
        <title>WGS assembly of Aquilegia coerulea Goldsmith.</title>
        <authorList>
            <person name="Hodges S."/>
            <person name="Kramer E."/>
            <person name="Nordborg M."/>
            <person name="Tomkins J."/>
            <person name="Borevitz J."/>
            <person name="Derieg N."/>
            <person name="Yan J."/>
            <person name="Mihaltcheva S."/>
            <person name="Hayes R.D."/>
            <person name="Rokhsar D."/>
        </authorList>
    </citation>
    <scope>NUCLEOTIDE SEQUENCE [LARGE SCALE GENOMIC DNA]</scope>
    <source>
        <strain evidence="3">cv. Goldsmith</strain>
    </source>
</reference>
<evidence type="ECO:0000259" key="1">
    <source>
        <dbReference type="Pfam" id="PF24869"/>
    </source>
</evidence>
<evidence type="ECO:0000313" key="2">
    <source>
        <dbReference type="EMBL" id="PIA50736.1"/>
    </source>
</evidence>
<dbReference type="EMBL" id="KZ305029">
    <property type="protein sequence ID" value="PIA50736.1"/>
    <property type="molecule type" value="Genomic_DNA"/>
</dbReference>
<dbReference type="PANTHER" id="PTHR36729">
    <property type="entry name" value="EXPRESSED PROTEIN"/>
    <property type="match status" value="1"/>
</dbReference>
<keyword evidence="3" id="KW-1185">Reference proteome</keyword>
<dbReference type="AlphaFoldDB" id="A0A2G5E4T2"/>
<feature type="domain" description="DUF7734" evidence="1">
    <location>
        <begin position="84"/>
        <end position="170"/>
    </location>
</feature>
<dbReference type="OrthoDB" id="2018366at2759"/>
<name>A0A2G5E4T2_AQUCA</name>